<dbReference type="InterPro" id="IPR018535">
    <property type="entry name" value="DUF1996"/>
</dbReference>
<dbReference type="PANTHER" id="PTHR43662">
    <property type="match status" value="1"/>
</dbReference>
<evidence type="ECO:0000259" key="2">
    <source>
        <dbReference type="Pfam" id="PF09362"/>
    </source>
</evidence>
<comment type="caution">
    <text evidence="3">The sequence shown here is derived from an EMBL/GenBank/DDBJ whole genome shotgun (WGS) entry which is preliminary data.</text>
</comment>
<gene>
    <name evidence="3" type="ORF">DDE83_002221</name>
</gene>
<dbReference type="AlphaFoldDB" id="A0A364NB96"/>
<dbReference type="EMBL" id="QGDH01000022">
    <property type="protein sequence ID" value="RAR14453.1"/>
    <property type="molecule type" value="Genomic_DNA"/>
</dbReference>
<evidence type="ECO:0000313" key="4">
    <source>
        <dbReference type="Proteomes" id="UP000249619"/>
    </source>
</evidence>
<dbReference type="Pfam" id="PF09362">
    <property type="entry name" value="DUF1996"/>
    <property type="match status" value="1"/>
</dbReference>
<keyword evidence="4" id="KW-1185">Reference proteome</keyword>
<feature type="compositionally biased region" description="Polar residues" evidence="1">
    <location>
        <begin position="452"/>
        <end position="462"/>
    </location>
</feature>
<name>A0A364NB96_STELY</name>
<feature type="compositionally biased region" description="Low complexity" evidence="1">
    <location>
        <begin position="469"/>
        <end position="480"/>
    </location>
</feature>
<reference evidence="4" key="1">
    <citation type="submission" date="2018-05" db="EMBL/GenBank/DDBJ databases">
        <title>Draft genome sequence of Stemphylium lycopersici strain CIDEFI 213.</title>
        <authorList>
            <person name="Medina R."/>
            <person name="Franco M.E.E."/>
            <person name="Lucentini C.G."/>
            <person name="Saparrat M.C.N."/>
            <person name="Balatti P.A."/>
        </authorList>
    </citation>
    <scope>NUCLEOTIDE SEQUENCE [LARGE SCALE GENOMIC DNA]</scope>
    <source>
        <strain evidence="4">CIDEFI 213</strain>
    </source>
</reference>
<proteinExistence type="predicted"/>
<organism evidence="3 4">
    <name type="scientific">Stemphylium lycopersici</name>
    <name type="common">Tomato gray leaf spot disease fungus</name>
    <name type="synonym">Thyrospora lycopersici</name>
    <dbReference type="NCBI Taxonomy" id="183478"/>
    <lineage>
        <taxon>Eukaryota</taxon>
        <taxon>Fungi</taxon>
        <taxon>Dikarya</taxon>
        <taxon>Ascomycota</taxon>
        <taxon>Pezizomycotina</taxon>
        <taxon>Dothideomycetes</taxon>
        <taxon>Pleosporomycetidae</taxon>
        <taxon>Pleosporales</taxon>
        <taxon>Pleosporineae</taxon>
        <taxon>Pleosporaceae</taxon>
        <taxon>Stemphylium</taxon>
    </lineage>
</organism>
<dbReference type="Proteomes" id="UP000249619">
    <property type="component" value="Unassembled WGS sequence"/>
</dbReference>
<dbReference type="PANTHER" id="PTHR43662:SF5">
    <property type="entry name" value="DUF1996 DOMAIN-CONTAINING PROTEIN"/>
    <property type="match status" value="1"/>
</dbReference>
<evidence type="ECO:0000313" key="3">
    <source>
        <dbReference type="EMBL" id="RAR14453.1"/>
    </source>
</evidence>
<accession>A0A364NB96</accession>
<evidence type="ECO:0000256" key="1">
    <source>
        <dbReference type="SAM" id="MobiDB-lite"/>
    </source>
</evidence>
<feature type="domain" description="DUF1996" evidence="2">
    <location>
        <begin position="42"/>
        <end position="272"/>
    </location>
</feature>
<feature type="region of interest" description="Disordered" evidence="1">
    <location>
        <begin position="443"/>
        <end position="480"/>
    </location>
</feature>
<sequence>MRFDIVSLTAGFAATASAFECSGHYFSFFNRPGPAMSYQRLDPGLFPGSESPHLHSFDGGNGLAQSMGFENTQDSSCTTARVKSDKSLYWRPTLFFNNGSSYHRVPEKATKIYYRYGDGDNWANVTGYPEGFNMIAGSPNRRSDDGDNPAGVRWGCHEPDGGSTAIFDNGFPKGFSSCNYGFASEVTFPSCWNGEKMNPEDGNAHMAYPNSYSGVGIENCPSTHRAARFPTLFIEYWWDVSGFTFGPDEAPWVLSNGDPTGYGFHADFMNGWESGVLDKAVSEHEGCTCGCGCGQEEMEQCFGSANVNNDDDKSWASCSADSGARSSEDATVMEVLPGCNPLQYGPEAATTATGPGCTATAGPVAGSSSKVSSAVASKTPAADVSSAIYSEATPDASATTPAAYPAITPGASSIMSEAGTVAKPAPLNAYPVFSAAFPNKQVQEPTGDYNAAQPTPTASSQYDVPAGNTPTPASSSAAVPADQTVTPVAGGDDDEECKPPVYVTVTPTVYVTADVADVADATTCAAEQTVYQTMTETVTVAASASKETGSY</sequence>
<dbReference type="STRING" id="183478.A0A364NB96"/>
<protein>
    <submittedName>
        <fullName evidence="3">Wsc domain-containing protein</fullName>
    </submittedName>
</protein>